<evidence type="ECO:0000256" key="6">
    <source>
        <dbReference type="ARBA" id="ARBA00022777"/>
    </source>
</evidence>
<dbReference type="Pfam" id="PF07714">
    <property type="entry name" value="PK_Tyr_Ser-Thr"/>
    <property type="match status" value="1"/>
</dbReference>
<dbReference type="Gene3D" id="1.10.510.10">
    <property type="entry name" value="Transferase(Phosphotransferase) domain 1"/>
    <property type="match status" value="1"/>
</dbReference>
<dbReference type="PRINTS" id="PR00109">
    <property type="entry name" value="TYRKINASE"/>
</dbReference>
<comment type="caution">
    <text evidence="13">The sequence shown here is derived from an EMBL/GenBank/DDBJ whole genome shotgun (WGS) entry which is preliminary data.</text>
</comment>
<protein>
    <recommendedName>
        <fullName evidence="2">receptor protein-tyrosine kinase</fullName>
        <ecNumber evidence="2">2.7.10.1</ecNumber>
    </recommendedName>
</protein>
<accession>A0ABN9BE37</accession>
<keyword evidence="7 11" id="KW-0067">ATP-binding</keyword>
<keyword evidence="8" id="KW-0829">Tyrosine-protein kinase</keyword>
<keyword evidence="6" id="KW-0418">Kinase</keyword>
<keyword evidence="5 11" id="KW-0547">Nucleotide-binding</keyword>
<evidence type="ECO:0000256" key="9">
    <source>
        <dbReference type="ARBA" id="ARBA00023170"/>
    </source>
</evidence>
<feature type="domain" description="Protein kinase" evidence="12">
    <location>
        <begin position="12"/>
        <end position="258"/>
    </location>
</feature>
<keyword evidence="4" id="KW-0808">Transferase</keyword>
<evidence type="ECO:0000256" key="8">
    <source>
        <dbReference type="ARBA" id="ARBA00023137"/>
    </source>
</evidence>
<dbReference type="PROSITE" id="PS50011">
    <property type="entry name" value="PROTEIN_KINASE_DOM"/>
    <property type="match status" value="1"/>
</dbReference>
<dbReference type="SMART" id="SM00219">
    <property type="entry name" value="TyrKc"/>
    <property type="match status" value="1"/>
</dbReference>
<evidence type="ECO:0000256" key="1">
    <source>
        <dbReference type="ARBA" id="ARBA00004479"/>
    </source>
</evidence>
<dbReference type="EC" id="2.7.10.1" evidence="2"/>
<feature type="binding site" evidence="11">
    <location>
        <position position="47"/>
    </location>
    <ligand>
        <name>ATP</name>
        <dbReference type="ChEBI" id="CHEBI:30616"/>
    </ligand>
</feature>
<gene>
    <name evidence="13" type="ORF">SPARVUS_LOCUS2741474</name>
</gene>
<dbReference type="InterPro" id="IPR050122">
    <property type="entry name" value="RTK"/>
</dbReference>
<dbReference type="InterPro" id="IPR020635">
    <property type="entry name" value="Tyr_kinase_cat_dom"/>
</dbReference>
<evidence type="ECO:0000256" key="2">
    <source>
        <dbReference type="ARBA" id="ARBA00011902"/>
    </source>
</evidence>
<dbReference type="PANTHER" id="PTHR24416:SF527">
    <property type="entry name" value="PROTO-ONCOGENE TYROSINE-PROTEIN KINASE ROS"/>
    <property type="match status" value="1"/>
</dbReference>
<evidence type="ECO:0000313" key="13">
    <source>
        <dbReference type="EMBL" id="CAI9545863.1"/>
    </source>
</evidence>
<evidence type="ECO:0000256" key="5">
    <source>
        <dbReference type="ARBA" id="ARBA00022741"/>
    </source>
</evidence>
<dbReference type="EMBL" id="CATNWA010003624">
    <property type="protein sequence ID" value="CAI9545863.1"/>
    <property type="molecule type" value="Genomic_DNA"/>
</dbReference>
<keyword evidence="14" id="KW-1185">Reference proteome</keyword>
<proteinExistence type="predicted"/>
<evidence type="ECO:0000256" key="11">
    <source>
        <dbReference type="PROSITE-ProRule" id="PRU10141"/>
    </source>
</evidence>
<reference evidence="13" key="1">
    <citation type="submission" date="2023-05" db="EMBL/GenBank/DDBJ databases">
        <authorList>
            <person name="Stuckert A."/>
        </authorList>
    </citation>
    <scope>NUCLEOTIDE SEQUENCE</scope>
</reference>
<keyword evidence="9" id="KW-0675">Receptor</keyword>
<evidence type="ECO:0000256" key="10">
    <source>
        <dbReference type="ARBA" id="ARBA00051243"/>
    </source>
</evidence>
<dbReference type="PIRSF" id="PIRSF000654">
    <property type="entry name" value="Integrin-linked_kinase"/>
    <property type="match status" value="1"/>
</dbReference>
<dbReference type="Gene3D" id="3.30.200.20">
    <property type="entry name" value="Phosphorylase Kinase, domain 1"/>
    <property type="match status" value="1"/>
</dbReference>
<evidence type="ECO:0000313" key="14">
    <source>
        <dbReference type="Proteomes" id="UP001162483"/>
    </source>
</evidence>
<organism evidence="13 14">
    <name type="scientific">Staurois parvus</name>
    <dbReference type="NCBI Taxonomy" id="386267"/>
    <lineage>
        <taxon>Eukaryota</taxon>
        <taxon>Metazoa</taxon>
        <taxon>Chordata</taxon>
        <taxon>Craniata</taxon>
        <taxon>Vertebrata</taxon>
        <taxon>Euteleostomi</taxon>
        <taxon>Amphibia</taxon>
        <taxon>Batrachia</taxon>
        <taxon>Anura</taxon>
        <taxon>Neobatrachia</taxon>
        <taxon>Ranoidea</taxon>
        <taxon>Ranidae</taxon>
        <taxon>Staurois</taxon>
    </lineage>
</organism>
<dbReference type="InterPro" id="IPR011009">
    <property type="entry name" value="Kinase-like_dom_sf"/>
</dbReference>
<keyword evidence="3" id="KW-0597">Phosphoprotein</keyword>
<evidence type="ECO:0000256" key="4">
    <source>
        <dbReference type="ARBA" id="ARBA00022679"/>
    </source>
</evidence>
<comment type="subcellular location">
    <subcellularLocation>
        <location evidence="1">Membrane</location>
        <topology evidence="1">Single-pass type I membrane protein</topology>
    </subcellularLocation>
</comment>
<dbReference type="InterPro" id="IPR008266">
    <property type="entry name" value="Tyr_kinase_AS"/>
</dbReference>
<dbReference type="InterPro" id="IPR000719">
    <property type="entry name" value="Prot_kinase_dom"/>
</dbReference>
<name>A0ABN9BE37_9NEOB</name>
<dbReference type="PANTHER" id="PTHR24416">
    <property type="entry name" value="TYROSINE-PROTEIN KINASE RECEPTOR"/>
    <property type="match status" value="1"/>
</dbReference>
<dbReference type="InterPro" id="IPR017441">
    <property type="entry name" value="Protein_kinase_ATP_BS"/>
</dbReference>
<dbReference type="Proteomes" id="UP001162483">
    <property type="component" value="Unassembled WGS sequence"/>
</dbReference>
<dbReference type="PROSITE" id="PS00109">
    <property type="entry name" value="PROTEIN_KINASE_TYR"/>
    <property type="match status" value="1"/>
</dbReference>
<dbReference type="InterPro" id="IPR001245">
    <property type="entry name" value="Ser-Thr/Tyr_kinase_cat_dom"/>
</dbReference>
<comment type="catalytic activity">
    <reaction evidence="10">
        <text>L-tyrosyl-[protein] + ATP = O-phospho-L-tyrosyl-[protein] + ADP + H(+)</text>
        <dbReference type="Rhea" id="RHEA:10596"/>
        <dbReference type="Rhea" id="RHEA-COMP:10136"/>
        <dbReference type="Rhea" id="RHEA-COMP:20101"/>
        <dbReference type="ChEBI" id="CHEBI:15378"/>
        <dbReference type="ChEBI" id="CHEBI:30616"/>
        <dbReference type="ChEBI" id="CHEBI:46858"/>
        <dbReference type="ChEBI" id="CHEBI:61978"/>
        <dbReference type="ChEBI" id="CHEBI:456216"/>
        <dbReference type="EC" id="2.7.10.1"/>
    </reaction>
</comment>
<dbReference type="SUPFAM" id="SSF56112">
    <property type="entry name" value="Protein kinase-like (PK-like)"/>
    <property type="match status" value="1"/>
</dbReference>
<dbReference type="PROSITE" id="PS00107">
    <property type="entry name" value="PROTEIN_KINASE_ATP"/>
    <property type="match status" value="1"/>
</dbReference>
<evidence type="ECO:0000256" key="7">
    <source>
        <dbReference type="ARBA" id="ARBA00022840"/>
    </source>
</evidence>
<evidence type="ECO:0000256" key="3">
    <source>
        <dbReference type="ARBA" id="ARBA00022553"/>
    </source>
</evidence>
<evidence type="ECO:0000259" key="12">
    <source>
        <dbReference type="PROSITE" id="PS50011"/>
    </source>
</evidence>
<sequence>MENLPNFPRENLTLSDFLGSGAFGEVYEGTAKEILGPGTGTSKVAVKTLKSDATDNEKVEFLKEAHLMSQFHHPNILKLLGVCLFNEPQYIILELMDGGDLLSYLRGARPNTIEDPLLSSMDLLDISLDISRGCAYLERLHFVHRDLAVRNCLVSVKEYNNPTRTVKIGDFGLARDVYKSDYYKKKGEGLLPVRWMALESLVDGIFTNRSDVWSFGVLLWELFTLGQQPYQGYSNMEVLHYVRSGRRMDSPDNCPDDM</sequence>